<gene>
    <name evidence="10" type="ORF">EGR_08780</name>
</gene>
<dbReference type="GO" id="GO:0005524">
    <property type="term" value="F:ATP binding"/>
    <property type="evidence" value="ECO:0007669"/>
    <property type="project" value="UniProtKB-KW"/>
</dbReference>
<organism evidence="10 11">
    <name type="scientific">Echinococcus granulosus</name>
    <name type="common">Hydatid tapeworm</name>
    <dbReference type="NCBI Taxonomy" id="6210"/>
    <lineage>
        <taxon>Eukaryota</taxon>
        <taxon>Metazoa</taxon>
        <taxon>Spiralia</taxon>
        <taxon>Lophotrochozoa</taxon>
        <taxon>Platyhelminthes</taxon>
        <taxon>Cestoda</taxon>
        <taxon>Eucestoda</taxon>
        <taxon>Cyclophyllidea</taxon>
        <taxon>Taeniidae</taxon>
        <taxon>Echinococcus</taxon>
        <taxon>Echinococcus granulosus group</taxon>
    </lineage>
</organism>
<dbReference type="EMBL" id="APAU02000119">
    <property type="protein sequence ID" value="EUB56354.1"/>
    <property type="molecule type" value="Genomic_DNA"/>
</dbReference>
<dbReference type="RefSeq" id="XP_024347550.1">
    <property type="nucleotide sequence ID" value="XM_024498029.1"/>
</dbReference>
<comment type="catalytic activity">
    <reaction evidence="8">
        <text>L-seryl-[protein] + ATP = O-phospho-L-seryl-[protein] + ADP + H(+)</text>
        <dbReference type="Rhea" id="RHEA:17989"/>
        <dbReference type="Rhea" id="RHEA-COMP:9863"/>
        <dbReference type="Rhea" id="RHEA-COMP:11604"/>
        <dbReference type="ChEBI" id="CHEBI:15378"/>
        <dbReference type="ChEBI" id="CHEBI:29999"/>
        <dbReference type="ChEBI" id="CHEBI:30616"/>
        <dbReference type="ChEBI" id="CHEBI:83421"/>
        <dbReference type="ChEBI" id="CHEBI:456216"/>
        <dbReference type="EC" id="2.7.11.1"/>
    </reaction>
</comment>
<evidence type="ECO:0000313" key="11">
    <source>
        <dbReference type="Proteomes" id="UP000019149"/>
    </source>
</evidence>
<dbReference type="SUPFAM" id="SSF56112">
    <property type="entry name" value="Protein kinase-like (PK-like)"/>
    <property type="match status" value="1"/>
</dbReference>
<dbReference type="Proteomes" id="UP000019149">
    <property type="component" value="Unassembled WGS sequence"/>
</dbReference>
<evidence type="ECO:0000256" key="9">
    <source>
        <dbReference type="SAM" id="MobiDB-lite"/>
    </source>
</evidence>
<keyword evidence="2" id="KW-0723">Serine/threonine-protein kinase</keyword>
<keyword evidence="5 10" id="KW-0418">Kinase</keyword>
<dbReference type="KEGG" id="egl:EGR_08780"/>
<evidence type="ECO:0000256" key="2">
    <source>
        <dbReference type="ARBA" id="ARBA00022527"/>
    </source>
</evidence>
<evidence type="ECO:0000256" key="7">
    <source>
        <dbReference type="ARBA" id="ARBA00047899"/>
    </source>
</evidence>
<dbReference type="GO" id="GO:0005737">
    <property type="term" value="C:cytoplasm"/>
    <property type="evidence" value="ECO:0007669"/>
    <property type="project" value="TreeGrafter"/>
</dbReference>
<dbReference type="STRING" id="6210.W6USD9"/>
<dbReference type="GO" id="GO:0004674">
    <property type="term" value="F:protein serine/threonine kinase activity"/>
    <property type="evidence" value="ECO:0007669"/>
    <property type="project" value="UniProtKB-KW"/>
</dbReference>
<evidence type="ECO:0000256" key="6">
    <source>
        <dbReference type="ARBA" id="ARBA00022840"/>
    </source>
</evidence>
<keyword evidence="3" id="KW-0808">Transferase</keyword>
<accession>W6USD9</accession>
<evidence type="ECO:0000313" key="10">
    <source>
        <dbReference type="EMBL" id="EUB56354.1"/>
    </source>
</evidence>
<dbReference type="Gene3D" id="1.10.510.10">
    <property type="entry name" value="Transferase(Phosphotransferase) domain 1"/>
    <property type="match status" value="1"/>
</dbReference>
<sequence length="359" mass="39892">MTFESYEHFKGGSNDLDHGHSQARAIQSVGPSMTPDRKTSVKPTGEVNQQPPVKEQIQRSHLDANFTSFAFGGANRDFARRVTRCPMPKEVIDTEKSEGYDTRADVWSLGVTGLELWEAEPPLAGVPPMKAFSLITHGPHPLSLYPSRLPPESEEAKDDLLQPCSDLMPPEMFDLLSNRHCGNESPLPPKIERTLIDARSIACSDWLSRMAAAKASLVYVLLGAFWSHSSTSLMRPKGKSCEDLFTTSGGLLDQMLSFDGVPWCTLPANSYFSIFFQFSGGHEDFTADIRLPHFWMTAKQATNYTLLEVGLKAQWQVLMPVQMRCRNCRISFGPVKQQQQQLTPEANKNAAFVVSVAVP</sequence>
<proteinExistence type="inferred from homology"/>
<keyword evidence="6" id="KW-0067">ATP-binding</keyword>
<dbReference type="PANTHER" id="PTHR48012">
    <property type="entry name" value="STERILE20-LIKE KINASE, ISOFORM B-RELATED"/>
    <property type="match status" value="1"/>
</dbReference>
<evidence type="ECO:0000256" key="3">
    <source>
        <dbReference type="ARBA" id="ARBA00022679"/>
    </source>
</evidence>
<dbReference type="OrthoDB" id="10016527at2759"/>
<dbReference type="AlphaFoldDB" id="W6USD9"/>
<keyword evidence="11" id="KW-1185">Reference proteome</keyword>
<dbReference type="InterPro" id="IPR050629">
    <property type="entry name" value="STE20/SPS1-PAK"/>
</dbReference>
<evidence type="ECO:0000256" key="1">
    <source>
        <dbReference type="ARBA" id="ARBA00008874"/>
    </source>
</evidence>
<feature type="compositionally biased region" description="Basic and acidic residues" evidence="9">
    <location>
        <begin position="1"/>
        <end position="20"/>
    </location>
</feature>
<protein>
    <submittedName>
        <fullName evidence="10">Serine/threonine-protein kinase svkA</fullName>
    </submittedName>
</protein>
<keyword evidence="4" id="KW-0547">Nucleotide-binding</keyword>
<evidence type="ECO:0000256" key="5">
    <source>
        <dbReference type="ARBA" id="ARBA00022777"/>
    </source>
</evidence>
<dbReference type="CTD" id="36344495"/>
<comment type="similarity">
    <text evidence="1">Belongs to the protein kinase superfamily. STE Ser/Thr protein kinase family. STE20 subfamily.</text>
</comment>
<dbReference type="PANTHER" id="PTHR48012:SF10">
    <property type="entry name" value="FI20177P1"/>
    <property type="match status" value="1"/>
</dbReference>
<comment type="catalytic activity">
    <reaction evidence="7">
        <text>L-threonyl-[protein] + ATP = O-phospho-L-threonyl-[protein] + ADP + H(+)</text>
        <dbReference type="Rhea" id="RHEA:46608"/>
        <dbReference type="Rhea" id="RHEA-COMP:11060"/>
        <dbReference type="Rhea" id="RHEA-COMP:11605"/>
        <dbReference type="ChEBI" id="CHEBI:15378"/>
        <dbReference type="ChEBI" id="CHEBI:30013"/>
        <dbReference type="ChEBI" id="CHEBI:30616"/>
        <dbReference type="ChEBI" id="CHEBI:61977"/>
        <dbReference type="ChEBI" id="CHEBI:456216"/>
        <dbReference type="EC" id="2.7.11.1"/>
    </reaction>
</comment>
<comment type="caution">
    <text evidence="10">The sequence shown here is derived from an EMBL/GenBank/DDBJ whole genome shotgun (WGS) entry which is preliminary data.</text>
</comment>
<name>W6USD9_ECHGR</name>
<evidence type="ECO:0000256" key="4">
    <source>
        <dbReference type="ARBA" id="ARBA00022741"/>
    </source>
</evidence>
<reference evidence="10 11" key="1">
    <citation type="journal article" date="2013" name="Nat. Genet.">
        <title>The genome of the hydatid tapeworm Echinococcus granulosus.</title>
        <authorList>
            <person name="Zheng H."/>
            <person name="Zhang W."/>
            <person name="Zhang L."/>
            <person name="Zhang Z."/>
            <person name="Li J."/>
            <person name="Lu G."/>
            <person name="Zhu Y."/>
            <person name="Wang Y."/>
            <person name="Huang Y."/>
            <person name="Liu J."/>
            <person name="Kang H."/>
            <person name="Chen J."/>
            <person name="Wang L."/>
            <person name="Chen A."/>
            <person name="Yu S."/>
            <person name="Gao Z."/>
            <person name="Jin L."/>
            <person name="Gu W."/>
            <person name="Wang Z."/>
            <person name="Zhao L."/>
            <person name="Shi B."/>
            <person name="Wen H."/>
            <person name="Lin R."/>
            <person name="Jones M.K."/>
            <person name="Brejova B."/>
            <person name="Vinar T."/>
            <person name="Zhao G."/>
            <person name="McManus D.P."/>
            <person name="Chen Z."/>
            <person name="Zhou Y."/>
            <person name="Wang S."/>
        </authorList>
    </citation>
    <scope>NUCLEOTIDE SEQUENCE [LARGE SCALE GENOMIC DNA]</scope>
</reference>
<dbReference type="InterPro" id="IPR011009">
    <property type="entry name" value="Kinase-like_dom_sf"/>
</dbReference>
<evidence type="ECO:0000256" key="8">
    <source>
        <dbReference type="ARBA" id="ARBA00048679"/>
    </source>
</evidence>
<dbReference type="GeneID" id="36344495"/>
<feature type="region of interest" description="Disordered" evidence="9">
    <location>
        <begin position="1"/>
        <end position="51"/>
    </location>
</feature>